<evidence type="ECO:0000256" key="5">
    <source>
        <dbReference type="ARBA" id="ARBA00023136"/>
    </source>
</evidence>
<gene>
    <name evidence="7" type="ORF">WMO41_00950</name>
</gene>
<evidence type="ECO:0000313" key="8">
    <source>
        <dbReference type="Proteomes" id="UP001437460"/>
    </source>
</evidence>
<dbReference type="InterPro" id="IPR038330">
    <property type="entry name" value="TspO/MBR-related_sf"/>
</dbReference>
<dbReference type="InterPro" id="IPR004307">
    <property type="entry name" value="TspO_MBR"/>
</dbReference>
<dbReference type="PANTHER" id="PTHR10057">
    <property type="entry name" value="PERIPHERAL-TYPE BENZODIAZEPINE RECEPTOR"/>
    <property type="match status" value="1"/>
</dbReference>
<comment type="caution">
    <text evidence="7">The sequence shown here is derived from an EMBL/GenBank/DDBJ whole genome shotgun (WGS) entry which is preliminary data.</text>
</comment>
<dbReference type="Gene3D" id="1.20.1260.100">
    <property type="entry name" value="TspO/MBR protein"/>
    <property type="match status" value="1"/>
</dbReference>
<dbReference type="RefSeq" id="WP_349228199.1">
    <property type="nucleotide sequence ID" value="NZ_JBBMFJ010000001.1"/>
</dbReference>
<keyword evidence="4 6" id="KW-1133">Transmembrane helix</keyword>
<evidence type="ECO:0000256" key="1">
    <source>
        <dbReference type="ARBA" id="ARBA00004141"/>
    </source>
</evidence>
<evidence type="ECO:0000256" key="3">
    <source>
        <dbReference type="ARBA" id="ARBA00022692"/>
    </source>
</evidence>
<comment type="similarity">
    <text evidence="2">Belongs to the TspO/BZRP family.</text>
</comment>
<dbReference type="Pfam" id="PF03073">
    <property type="entry name" value="TspO_MBR"/>
    <property type="match status" value="1"/>
</dbReference>
<protein>
    <submittedName>
        <fullName evidence="7">TspO/MBR family protein</fullName>
    </submittedName>
</protein>
<dbReference type="CDD" id="cd15904">
    <property type="entry name" value="TSPO_MBR"/>
    <property type="match status" value="1"/>
</dbReference>
<feature type="transmembrane region" description="Helical" evidence="6">
    <location>
        <begin position="12"/>
        <end position="30"/>
    </location>
</feature>
<accession>A0ABV1HHF9</accession>
<reference evidence="7 8" key="1">
    <citation type="submission" date="2024-03" db="EMBL/GenBank/DDBJ databases">
        <title>Human intestinal bacterial collection.</title>
        <authorList>
            <person name="Pauvert C."/>
            <person name="Hitch T.C.A."/>
            <person name="Clavel T."/>
        </authorList>
    </citation>
    <scope>NUCLEOTIDE SEQUENCE [LARGE SCALE GENOMIC DNA]</scope>
    <source>
        <strain evidence="7 8">CLA-AP-H27</strain>
    </source>
</reference>
<comment type="subcellular location">
    <subcellularLocation>
        <location evidence="1">Membrane</location>
        <topology evidence="1">Multi-pass membrane protein</topology>
    </subcellularLocation>
</comment>
<evidence type="ECO:0000256" key="2">
    <source>
        <dbReference type="ARBA" id="ARBA00007524"/>
    </source>
</evidence>
<organism evidence="7 8">
    <name type="scientific">Ventrimonas faecis</name>
    <dbReference type="NCBI Taxonomy" id="3133170"/>
    <lineage>
        <taxon>Bacteria</taxon>
        <taxon>Bacillati</taxon>
        <taxon>Bacillota</taxon>
        <taxon>Clostridia</taxon>
        <taxon>Lachnospirales</taxon>
        <taxon>Lachnospiraceae</taxon>
        <taxon>Ventrimonas</taxon>
    </lineage>
</organism>
<name>A0ABV1HHF9_9FIRM</name>
<evidence type="ECO:0000256" key="6">
    <source>
        <dbReference type="SAM" id="Phobius"/>
    </source>
</evidence>
<dbReference type="EMBL" id="JBBMFJ010000001">
    <property type="protein sequence ID" value="MEQ2561757.1"/>
    <property type="molecule type" value="Genomic_DNA"/>
</dbReference>
<keyword evidence="8" id="KW-1185">Reference proteome</keyword>
<proteinExistence type="inferred from homology"/>
<feature type="transmembrane region" description="Helical" evidence="6">
    <location>
        <begin position="36"/>
        <end position="57"/>
    </location>
</feature>
<keyword evidence="3 6" id="KW-0812">Transmembrane</keyword>
<dbReference type="PANTHER" id="PTHR10057:SF0">
    <property type="entry name" value="TRANSLOCATOR PROTEIN"/>
    <property type="match status" value="1"/>
</dbReference>
<dbReference type="Proteomes" id="UP001437460">
    <property type="component" value="Unassembled WGS sequence"/>
</dbReference>
<evidence type="ECO:0000256" key="4">
    <source>
        <dbReference type="ARBA" id="ARBA00022989"/>
    </source>
</evidence>
<evidence type="ECO:0000313" key="7">
    <source>
        <dbReference type="EMBL" id="MEQ2561757.1"/>
    </source>
</evidence>
<feature type="transmembrane region" description="Helical" evidence="6">
    <location>
        <begin position="64"/>
        <end position="85"/>
    </location>
</feature>
<keyword evidence="5 6" id="KW-0472">Membrane</keyword>
<sequence>MDSTTQTRALKTYGTQLVVNFFWPILFFLGKQYTIAFAWLCFLWYLVYSCLNQFYLLSRKAGNLLVPYLVWLTYAGYLNLLIAILN</sequence>